<dbReference type="AlphaFoldDB" id="A0A9P0J6H0"/>
<reference evidence="3" key="2">
    <citation type="submission" date="2022-10" db="EMBL/GenBank/DDBJ databases">
        <authorList>
            <consortium name="ENA_rothamsted_submissions"/>
            <consortium name="culmorum"/>
            <person name="King R."/>
        </authorList>
    </citation>
    <scope>NUCLEOTIDE SEQUENCE</scope>
</reference>
<protein>
    <recommendedName>
        <fullName evidence="2">Chitin-binding type-2 domain-containing protein</fullName>
    </recommendedName>
</protein>
<name>A0A9P0J6H0_APHGO</name>
<keyword evidence="1" id="KW-0732">Signal</keyword>
<dbReference type="GO" id="GO:0005576">
    <property type="term" value="C:extracellular region"/>
    <property type="evidence" value="ECO:0007669"/>
    <property type="project" value="InterPro"/>
</dbReference>
<evidence type="ECO:0000259" key="2">
    <source>
        <dbReference type="PROSITE" id="PS50940"/>
    </source>
</evidence>
<evidence type="ECO:0000313" key="4">
    <source>
        <dbReference type="Proteomes" id="UP001154329"/>
    </source>
</evidence>
<dbReference type="EMBL" id="OU899035">
    <property type="protein sequence ID" value="CAH1725017.1"/>
    <property type="molecule type" value="Genomic_DNA"/>
</dbReference>
<evidence type="ECO:0000256" key="1">
    <source>
        <dbReference type="SAM" id="SignalP"/>
    </source>
</evidence>
<organism evidence="3 4">
    <name type="scientific">Aphis gossypii</name>
    <name type="common">Cotton aphid</name>
    <dbReference type="NCBI Taxonomy" id="80765"/>
    <lineage>
        <taxon>Eukaryota</taxon>
        <taxon>Metazoa</taxon>
        <taxon>Ecdysozoa</taxon>
        <taxon>Arthropoda</taxon>
        <taxon>Hexapoda</taxon>
        <taxon>Insecta</taxon>
        <taxon>Pterygota</taxon>
        <taxon>Neoptera</taxon>
        <taxon>Paraneoptera</taxon>
        <taxon>Hemiptera</taxon>
        <taxon>Sternorrhyncha</taxon>
        <taxon>Aphidomorpha</taxon>
        <taxon>Aphidoidea</taxon>
        <taxon>Aphididae</taxon>
        <taxon>Aphidini</taxon>
        <taxon>Aphis</taxon>
        <taxon>Aphis</taxon>
    </lineage>
</organism>
<proteinExistence type="predicted"/>
<dbReference type="Pfam" id="PF01607">
    <property type="entry name" value="CBM_14"/>
    <property type="match status" value="1"/>
</dbReference>
<feature type="chain" id="PRO_5040345750" description="Chitin-binding type-2 domain-containing protein" evidence="1">
    <location>
        <begin position="27"/>
        <end position="276"/>
    </location>
</feature>
<dbReference type="InterPro" id="IPR036508">
    <property type="entry name" value="Chitin-bd_dom_sf"/>
</dbReference>
<dbReference type="SUPFAM" id="SSF57625">
    <property type="entry name" value="Invertebrate chitin-binding proteins"/>
    <property type="match status" value="1"/>
</dbReference>
<dbReference type="Proteomes" id="UP001154329">
    <property type="component" value="Chromosome 2"/>
</dbReference>
<dbReference type="PROSITE" id="PS50940">
    <property type="entry name" value="CHIT_BIND_II"/>
    <property type="match status" value="1"/>
</dbReference>
<dbReference type="InterPro" id="IPR002557">
    <property type="entry name" value="Chitin-bd_dom"/>
</dbReference>
<reference evidence="3" key="1">
    <citation type="submission" date="2022-02" db="EMBL/GenBank/DDBJ databases">
        <authorList>
            <person name="King R."/>
        </authorList>
    </citation>
    <scope>NUCLEOTIDE SEQUENCE</scope>
</reference>
<dbReference type="Gene3D" id="2.170.140.10">
    <property type="entry name" value="Chitin binding domain"/>
    <property type="match status" value="1"/>
</dbReference>
<gene>
    <name evidence="3" type="ORF">APHIGO_LOCUS6197</name>
</gene>
<feature type="signal peptide" evidence="1">
    <location>
        <begin position="1"/>
        <end position="26"/>
    </location>
</feature>
<sequence length="276" mass="31692">MQPADRSHMAFRVALATLLLTNVAYTSKKQKRQLFHENLLPYFGGKIPESAFQADRLALNMLNKEGISVPDGILFEARPKESFHQSPRNDPELSNSILKMIHTPDNRFIPSEGKYDANSEVETTYKISIPTYMQNYQLPKFRPITETLQLPVRQVFENGLPISNLRGQLGVPFNTIPKGLKLLDTRRPFISLSNNANKIMDFQQNDNIIPMASVECGRPGRIYPDPETQCQAFHLCHYNGFKETFVCPKGTRYDPSVQECRFWYTTHCSDMRKPFN</sequence>
<accession>A0A9P0J6H0</accession>
<feature type="domain" description="Chitin-binding type-2" evidence="2">
    <location>
        <begin position="213"/>
        <end position="270"/>
    </location>
</feature>
<dbReference type="GO" id="GO:0008061">
    <property type="term" value="F:chitin binding"/>
    <property type="evidence" value="ECO:0007669"/>
    <property type="project" value="InterPro"/>
</dbReference>
<evidence type="ECO:0000313" key="3">
    <source>
        <dbReference type="EMBL" id="CAH1725017.1"/>
    </source>
</evidence>
<keyword evidence="4" id="KW-1185">Reference proteome</keyword>
<dbReference type="OrthoDB" id="10059269at2759"/>